<keyword evidence="4" id="KW-1185">Reference proteome</keyword>
<dbReference type="InterPro" id="IPR016087">
    <property type="entry name" value="Chalcone_isomerase"/>
</dbReference>
<reference evidence="3" key="2">
    <citation type="submission" date="2021-04" db="EMBL/GenBank/DDBJ databases">
        <authorList>
            <person name="Podell S."/>
        </authorList>
    </citation>
    <scope>NUCLEOTIDE SEQUENCE</scope>
    <source>
        <strain evidence="3">Hildebrandi</strain>
    </source>
</reference>
<protein>
    <submittedName>
        <fullName evidence="2 3">Chalcone isomerase</fullName>
    </submittedName>
</protein>
<keyword evidence="3" id="KW-0413">Isomerase</keyword>
<gene>
    <name evidence="2" type="ORF">IV203_017734</name>
    <name evidence="3" type="ORF">IV203_025950</name>
</gene>
<dbReference type="PANTHER" id="PTHR47698:SF2">
    <property type="entry name" value="FATTY-ACID-BINDING PROTEIN 3, CHLOROPLASTIC"/>
    <property type="match status" value="1"/>
</dbReference>
<name>A0A9K3LH21_9STRA</name>
<dbReference type="OrthoDB" id="18193at2759"/>
<dbReference type="Pfam" id="PF16036">
    <property type="entry name" value="Chalcone_3"/>
    <property type="match status" value="1"/>
</dbReference>
<accession>A0A9K3LH21</accession>
<feature type="domain" description="Chalcone isomerase" evidence="1">
    <location>
        <begin position="100"/>
        <end position="248"/>
    </location>
</feature>
<organism evidence="3 4">
    <name type="scientific">Nitzschia inconspicua</name>
    <dbReference type="NCBI Taxonomy" id="303405"/>
    <lineage>
        <taxon>Eukaryota</taxon>
        <taxon>Sar</taxon>
        <taxon>Stramenopiles</taxon>
        <taxon>Ochrophyta</taxon>
        <taxon>Bacillariophyta</taxon>
        <taxon>Bacillariophyceae</taxon>
        <taxon>Bacillariophycidae</taxon>
        <taxon>Bacillariales</taxon>
        <taxon>Bacillariaceae</taxon>
        <taxon>Nitzschia</taxon>
    </lineage>
</organism>
<dbReference type="AlphaFoldDB" id="A0A9K3LH21"/>
<evidence type="ECO:0000313" key="2">
    <source>
        <dbReference type="EMBL" id="KAG7337857.1"/>
    </source>
</evidence>
<dbReference type="GO" id="GO:0016853">
    <property type="term" value="F:isomerase activity"/>
    <property type="evidence" value="ECO:0007669"/>
    <property type="project" value="UniProtKB-KW"/>
</dbReference>
<comment type="caution">
    <text evidence="3">The sequence shown here is derived from an EMBL/GenBank/DDBJ whole genome shotgun (WGS) entry which is preliminary data.</text>
</comment>
<dbReference type="EMBL" id="JAGRRH010000012">
    <property type="protein sequence ID" value="KAG7362284.1"/>
    <property type="molecule type" value="Genomic_DNA"/>
</dbReference>
<dbReference type="PANTHER" id="PTHR47698">
    <property type="entry name" value="FATTY-ACID-BINDING PROTEIN 3, CHLOROPLASTIC"/>
    <property type="match status" value="1"/>
</dbReference>
<evidence type="ECO:0000259" key="1">
    <source>
        <dbReference type="Pfam" id="PF16036"/>
    </source>
</evidence>
<dbReference type="EMBL" id="JAGRRH010000071">
    <property type="protein sequence ID" value="KAG7337857.1"/>
    <property type="molecule type" value="Genomic_DNA"/>
</dbReference>
<evidence type="ECO:0000313" key="4">
    <source>
        <dbReference type="Proteomes" id="UP000693970"/>
    </source>
</evidence>
<sequence length="256" mass="27450">MLVASSRRALVAVANRPSMMAARSYVTHRAGVATRHSHRVGAAAAALGVLAVSVVVINEQDSPIAMCAARIPAVGEILSIGKITTEPATGIKFPELCNGMALAGVGVRIKYVFVKVYGVGAYFDPIAMMAVKRNPSEIENALLDPTYPRTLRIVMNRGLGVDKFISAIVEAVEPRLKGKNLETLDEFKAIFPKVDLVEGDEIEMTIRGDSLLLKTALNVGTIQSRAFTEAMCDVYFGSDPVSPTLKEDVVKGISNF</sequence>
<dbReference type="Proteomes" id="UP000693970">
    <property type="component" value="Unassembled WGS sequence"/>
</dbReference>
<proteinExistence type="predicted"/>
<evidence type="ECO:0000313" key="3">
    <source>
        <dbReference type="EMBL" id="KAG7362284.1"/>
    </source>
</evidence>
<reference evidence="3" key="1">
    <citation type="journal article" date="2021" name="Sci. Rep.">
        <title>Diploid genomic architecture of Nitzschia inconspicua, an elite biomass production diatom.</title>
        <authorList>
            <person name="Oliver A."/>
            <person name="Podell S."/>
            <person name="Pinowska A."/>
            <person name="Traller J.C."/>
            <person name="Smith S.R."/>
            <person name="McClure R."/>
            <person name="Beliaev A."/>
            <person name="Bohutskyi P."/>
            <person name="Hill E.A."/>
            <person name="Rabines A."/>
            <person name="Zheng H."/>
            <person name="Allen L.Z."/>
            <person name="Kuo A."/>
            <person name="Grigoriev I.V."/>
            <person name="Allen A.E."/>
            <person name="Hazlebeck D."/>
            <person name="Allen E.E."/>
        </authorList>
    </citation>
    <scope>NUCLEOTIDE SEQUENCE</scope>
    <source>
        <strain evidence="3">Hildebrandi</strain>
    </source>
</reference>